<feature type="compositionally biased region" description="Polar residues" evidence="1">
    <location>
        <begin position="39"/>
        <end position="57"/>
    </location>
</feature>
<accession>A0A1W5D191</accession>
<evidence type="ECO:0000256" key="1">
    <source>
        <dbReference type="SAM" id="MobiDB-lite"/>
    </source>
</evidence>
<proteinExistence type="predicted"/>
<keyword evidence="3" id="KW-1185">Reference proteome</keyword>
<feature type="region of interest" description="Disordered" evidence="1">
    <location>
        <begin position="1"/>
        <end position="461"/>
    </location>
</feature>
<feature type="compositionally biased region" description="Low complexity" evidence="1">
    <location>
        <begin position="365"/>
        <end position="378"/>
    </location>
</feature>
<feature type="compositionally biased region" description="Polar residues" evidence="1">
    <location>
        <begin position="199"/>
        <end position="249"/>
    </location>
</feature>
<sequence>MQAIKNLVSGKSTDETQSGQEPASGQTGAGTVSEPYDAGNTTGNSSLEGSAPSESTYGSTNTNVGSTLGSSTSGSSDTNTGGSENTFARDRGGPTPGNEGPHLTSIANKLDPNVDSDGDGKPRAGPSDIEHATVGGLSTTTGQLGSAGGYSSNTTGSSSNYGNTSDTSSYGSNTVGETAGEAPSGGYGSSARDGKPSSDDNYTSSVTGDRSSTTTSDVPANDRTSTQQSSSTAVDSDPYSSNTSGTRGSNYGGQEDLSRSTGVNVTGGIRPEHQTDKTGVTSMHSNDPKFSDERLTSAHQSSVEDRGQTRAPVGGFGTVEPSVGADVSSGATHKQKEQGADRPLDEPSGHQLDAVRGEKETTERQQAGGDASGAQQHGPIGGKTNEGTGEQWVKTSGVAAEGGDFDAAKPGAGREADRLMEQGGVHRDPGPGKVGTGASGSVDSADKPSMGQKIKEKMHIG</sequence>
<feature type="compositionally biased region" description="Basic and acidic residues" evidence="1">
    <location>
        <begin position="286"/>
        <end position="308"/>
    </location>
</feature>
<organism evidence="2 3">
    <name type="scientific">Lasallia pustulata</name>
    <dbReference type="NCBI Taxonomy" id="136370"/>
    <lineage>
        <taxon>Eukaryota</taxon>
        <taxon>Fungi</taxon>
        <taxon>Dikarya</taxon>
        <taxon>Ascomycota</taxon>
        <taxon>Pezizomycotina</taxon>
        <taxon>Lecanoromycetes</taxon>
        <taxon>OSLEUM clade</taxon>
        <taxon>Umbilicariomycetidae</taxon>
        <taxon>Umbilicariales</taxon>
        <taxon>Umbilicariaceae</taxon>
        <taxon>Lasallia</taxon>
    </lineage>
</organism>
<dbReference type="EMBL" id="FWEW01001285">
    <property type="protein sequence ID" value="SLM36732.1"/>
    <property type="molecule type" value="Genomic_DNA"/>
</dbReference>
<feature type="compositionally biased region" description="Polar residues" evidence="1">
    <location>
        <begin position="9"/>
        <end position="30"/>
    </location>
</feature>
<name>A0A1W5D191_9LECA</name>
<evidence type="ECO:0000313" key="3">
    <source>
        <dbReference type="Proteomes" id="UP000192927"/>
    </source>
</evidence>
<dbReference type="Proteomes" id="UP000192927">
    <property type="component" value="Unassembled WGS sequence"/>
</dbReference>
<feature type="compositionally biased region" description="Basic and acidic residues" evidence="1">
    <location>
        <begin position="412"/>
        <end position="430"/>
    </location>
</feature>
<feature type="compositionally biased region" description="Low complexity" evidence="1">
    <location>
        <begin position="133"/>
        <end position="170"/>
    </location>
</feature>
<reference evidence="3" key="1">
    <citation type="submission" date="2017-03" db="EMBL/GenBank/DDBJ databases">
        <authorList>
            <person name="Sharma R."/>
            <person name="Thines M."/>
        </authorList>
    </citation>
    <scope>NUCLEOTIDE SEQUENCE [LARGE SCALE GENOMIC DNA]</scope>
</reference>
<dbReference type="AlphaFoldDB" id="A0A1W5D191"/>
<protein>
    <submittedName>
        <fullName evidence="2">Uncharacterized protein</fullName>
    </submittedName>
</protein>
<feature type="compositionally biased region" description="Low complexity" evidence="1">
    <location>
        <begin position="58"/>
        <end position="86"/>
    </location>
</feature>
<feature type="compositionally biased region" description="Basic and acidic residues" evidence="1">
    <location>
        <begin position="334"/>
        <end position="363"/>
    </location>
</feature>
<evidence type="ECO:0000313" key="2">
    <source>
        <dbReference type="EMBL" id="SLM36732.1"/>
    </source>
</evidence>